<dbReference type="InterPro" id="IPR036047">
    <property type="entry name" value="F-box-like_dom_sf"/>
</dbReference>
<dbReference type="InterPro" id="IPR019734">
    <property type="entry name" value="TPR_rpt"/>
</dbReference>
<keyword evidence="1" id="KW-0833">Ubl conjugation pathway</keyword>
<dbReference type="Gene3D" id="1.25.40.10">
    <property type="entry name" value="Tetratricopeptide repeat domain"/>
    <property type="match status" value="1"/>
</dbReference>
<dbReference type="Proteomes" id="UP000076532">
    <property type="component" value="Unassembled WGS sequence"/>
</dbReference>
<evidence type="ECO:0000256" key="1">
    <source>
        <dbReference type="ARBA" id="ARBA00022786"/>
    </source>
</evidence>
<dbReference type="Pfam" id="PF12937">
    <property type="entry name" value="F-box-like"/>
    <property type="match status" value="1"/>
</dbReference>
<evidence type="ECO:0000313" key="5">
    <source>
        <dbReference type="EMBL" id="KZP25540.1"/>
    </source>
</evidence>
<feature type="domain" description="F-box" evidence="4">
    <location>
        <begin position="206"/>
        <end position="252"/>
    </location>
</feature>
<dbReference type="PROSITE" id="PS50005">
    <property type="entry name" value="TPR"/>
    <property type="match status" value="1"/>
</dbReference>
<accession>A0A166NZG1</accession>
<dbReference type="SUPFAM" id="SSF48452">
    <property type="entry name" value="TPR-like"/>
    <property type="match status" value="1"/>
</dbReference>
<feature type="repeat" description="TPR" evidence="2">
    <location>
        <begin position="90"/>
        <end position="123"/>
    </location>
</feature>
<dbReference type="InterPro" id="IPR001810">
    <property type="entry name" value="F-box_dom"/>
</dbReference>
<feature type="region of interest" description="Disordered" evidence="3">
    <location>
        <begin position="27"/>
        <end position="66"/>
    </location>
</feature>
<sequence>MQPSSSPKPEPESEELVSFREVWKKELEQRKAQSSGKTDVLEEASRSPAQPGGADNHPGPPAQSVARNPIAAPLQQSHGKTTMTPKLTAAVEVYRRAAQLEQQSQLDDAIQLYRQAFRMDPNVDKAYHNMERDIIVAAASADTSKSHKRARSSIDGPAIDTLTHAAFALSLKPAGPPVAFVTGALASILVEFPVNLKFEPEDEKEGVLIDIIPDEMLVLILRCLYPTAIERFAAVSRKARVLSLDSAIWRSLVEMIYKPPQIPDEITADEIVENYSFDYRRMYIEHPRVRLDGVYIAVCHYIREGRSDHAWVNIRHLITYHRYLRFLPDGRVLSLLANEEVQPQEMIPLLKPTLRMAGFSIGSWRLDDATIFITDLVDASSKNMNTLPHGFGLGEGHYEPVVVEHAPSNFASRYVFQMTLTLRSRPMGRWNKLDFDQYDSVDLQTGDVIPLGLKHERPFWFSKVKSYA</sequence>
<dbReference type="Gene3D" id="1.20.1280.50">
    <property type="match status" value="1"/>
</dbReference>
<dbReference type="PANTHER" id="PTHR12874">
    <property type="entry name" value="F-BOX ONLY PROTEIN 48-RELATED"/>
    <property type="match status" value="1"/>
</dbReference>
<dbReference type="GO" id="GO:0031146">
    <property type="term" value="P:SCF-dependent proteasomal ubiquitin-dependent protein catabolic process"/>
    <property type="evidence" value="ECO:0007669"/>
    <property type="project" value="TreeGrafter"/>
</dbReference>
<dbReference type="InterPro" id="IPR045464">
    <property type="entry name" value="Hrt3/FBXO9_C"/>
</dbReference>
<dbReference type="Pfam" id="PF19270">
    <property type="entry name" value="FBO_C"/>
    <property type="match status" value="1"/>
</dbReference>
<protein>
    <recommendedName>
        <fullName evidence="4">F-box domain-containing protein</fullName>
    </recommendedName>
</protein>
<name>A0A166NZG1_9AGAM</name>
<keyword evidence="2" id="KW-0802">TPR repeat</keyword>
<gene>
    <name evidence="5" type="ORF">FIBSPDRAFT_733771</name>
</gene>
<dbReference type="GO" id="GO:0005737">
    <property type="term" value="C:cytoplasm"/>
    <property type="evidence" value="ECO:0007669"/>
    <property type="project" value="TreeGrafter"/>
</dbReference>
<dbReference type="PANTHER" id="PTHR12874:SF9">
    <property type="entry name" value="F-BOX ONLY PROTEIN 48"/>
    <property type="match status" value="1"/>
</dbReference>
<evidence type="ECO:0000256" key="2">
    <source>
        <dbReference type="PROSITE-ProRule" id="PRU00339"/>
    </source>
</evidence>
<dbReference type="InterPro" id="IPR011990">
    <property type="entry name" value="TPR-like_helical_dom_sf"/>
</dbReference>
<dbReference type="EMBL" id="KV417520">
    <property type="protein sequence ID" value="KZP25540.1"/>
    <property type="molecule type" value="Genomic_DNA"/>
</dbReference>
<evidence type="ECO:0000259" key="4">
    <source>
        <dbReference type="PROSITE" id="PS50181"/>
    </source>
</evidence>
<dbReference type="SUPFAM" id="SSF81383">
    <property type="entry name" value="F-box domain"/>
    <property type="match status" value="1"/>
</dbReference>
<keyword evidence="6" id="KW-1185">Reference proteome</keyword>
<dbReference type="GO" id="GO:0019005">
    <property type="term" value="C:SCF ubiquitin ligase complex"/>
    <property type="evidence" value="ECO:0007669"/>
    <property type="project" value="TreeGrafter"/>
</dbReference>
<evidence type="ECO:0000313" key="6">
    <source>
        <dbReference type="Proteomes" id="UP000076532"/>
    </source>
</evidence>
<dbReference type="PROSITE" id="PS50181">
    <property type="entry name" value="FBOX"/>
    <property type="match status" value="1"/>
</dbReference>
<reference evidence="5 6" key="1">
    <citation type="journal article" date="2016" name="Mol. Biol. Evol.">
        <title>Comparative Genomics of Early-Diverging Mushroom-Forming Fungi Provides Insights into the Origins of Lignocellulose Decay Capabilities.</title>
        <authorList>
            <person name="Nagy L.G."/>
            <person name="Riley R."/>
            <person name="Tritt A."/>
            <person name="Adam C."/>
            <person name="Daum C."/>
            <person name="Floudas D."/>
            <person name="Sun H."/>
            <person name="Yadav J.S."/>
            <person name="Pangilinan J."/>
            <person name="Larsson K.H."/>
            <person name="Matsuura K."/>
            <person name="Barry K."/>
            <person name="Labutti K."/>
            <person name="Kuo R."/>
            <person name="Ohm R.A."/>
            <person name="Bhattacharya S.S."/>
            <person name="Shirouzu T."/>
            <person name="Yoshinaga Y."/>
            <person name="Martin F.M."/>
            <person name="Grigoriev I.V."/>
            <person name="Hibbett D.S."/>
        </authorList>
    </citation>
    <scope>NUCLEOTIDE SEQUENCE [LARGE SCALE GENOMIC DNA]</scope>
    <source>
        <strain evidence="5 6">CBS 109695</strain>
    </source>
</reference>
<dbReference type="AlphaFoldDB" id="A0A166NZG1"/>
<organism evidence="5 6">
    <name type="scientific">Athelia psychrophila</name>
    <dbReference type="NCBI Taxonomy" id="1759441"/>
    <lineage>
        <taxon>Eukaryota</taxon>
        <taxon>Fungi</taxon>
        <taxon>Dikarya</taxon>
        <taxon>Basidiomycota</taxon>
        <taxon>Agaricomycotina</taxon>
        <taxon>Agaricomycetes</taxon>
        <taxon>Agaricomycetidae</taxon>
        <taxon>Atheliales</taxon>
        <taxon>Atheliaceae</taxon>
        <taxon>Athelia</taxon>
    </lineage>
</organism>
<dbReference type="OrthoDB" id="2117972at2759"/>
<proteinExistence type="predicted"/>
<evidence type="ECO:0000256" key="3">
    <source>
        <dbReference type="SAM" id="MobiDB-lite"/>
    </source>
</evidence>
<dbReference type="STRING" id="436010.A0A166NZG1"/>